<gene>
    <name evidence="7" type="ORF">HBH39_05420</name>
</gene>
<feature type="domain" description="SAM-dependent MTase RsmB/NOP-type" evidence="6">
    <location>
        <begin position="194"/>
        <end position="467"/>
    </location>
</feature>
<dbReference type="PRINTS" id="PR02008">
    <property type="entry name" value="RCMTFAMILY"/>
</dbReference>
<dbReference type="InterPro" id="IPR001678">
    <property type="entry name" value="MeTrfase_RsmB-F_NOP2_dom"/>
</dbReference>
<evidence type="ECO:0000256" key="3">
    <source>
        <dbReference type="ARBA" id="ARBA00022691"/>
    </source>
</evidence>
<dbReference type="PROSITE" id="PS51686">
    <property type="entry name" value="SAM_MT_RSMB_NOP"/>
    <property type="match status" value="1"/>
</dbReference>
<name>A0A6G9QHX7_9GAMM</name>
<evidence type="ECO:0000256" key="4">
    <source>
        <dbReference type="ARBA" id="ARBA00022884"/>
    </source>
</evidence>
<dbReference type="SUPFAM" id="SSF53335">
    <property type="entry name" value="S-adenosyl-L-methionine-dependent methyltransferases"/>
    <property type="match status" value="1"/>
</dbReference>
<protein>
    <submittedName>
        <fullName evidence="7">RsmB/NOP family class I SAM-dependent RNA methyltransferase</fullName>
    </submittedName>
</protein>
<evidence type="ECO:0000313" key="8">
    <source>
        <dbReference type="Proteomes" id="UP000502608"/>
    </source>
</evidence>
<dbReference type="InterPro" id="IPR029063">
    <property type="entry name" value="SAM-dependent_MTases_sf"/>
</dbReference>
<proteinExistence type="inferred from homology"/>
<dbReference type="GO" id="GO:0005829">
    <property type="term" value="C:cytosol"/>
    <property type="evidence" value="ECO:0007669"/>
    <property type="project" value="TreeGrafter"/>
</dbReference>
<dbReference type="GO" id="GO:0003723">
    <property type="term" value="F:RNA binding"/>
    <property type="evidence" value="ECO:0007669"/>
    <property type="project" value="UniProtKB-UniRule"/>
</dbReference>
<keyword evidence="2 5" id="KW-0808">Transferase</keyword>
<dbReference type="PANTHER" id="PTHR22807:SF61">
    <property type="entry name" value="NOL1_NOP2_SUN FAMILY PROTEIN _ ANTITERMINATION NUSB DOMAIN-CONTAINING PROTEIN"/>
    <property type="match status" value="1"/>
</dbReference>
<dbReference type="InterPro" id="IPR023267">
    <property type="entry name" value="RCMT"/>
</dbReference>
<evidence type="ECO:0000256" key="1">
    <source>
        <dbReference type="ARBA" id="ARBA00022603"/>
    </source>
</evidence>
<reference evidence="7 8" key="1">
    <citation type="submission" date="2020-03" db="EMBL/GenBank/DDBJ databases">
        <title>Complete genome sequence of Shewanella sp.</title>
        <authorList>
            <person name="Kim Y.-S."/>
            <person name="Kim S.-J."/>
            <person name="Jung H.-K."/>
            <person name="Kim K.-H."/>
        </authorList>
    </citation>
    <scope>NUCLEOTIDE SEQUENCE [LARGE SCALE GENOMIC DNA]</scope>
    <source>
        <strain evidence="7 8">PN3F2</strain>
    </source>
</reference>
<feature type="binding site" evidence="5">
    <location>
        <position position="312"/>
    </location>
    <ligand>
        <name>S-adenosyl-L-methionine</name>
        <dbReference type="ChEBI" id="CHEBI:59789"/>
    </ligand>
</feature>
<dbReference type="EMBL" id="CP050313">
    <property type="protein sequence ID" value="QIR14008.1"/>
    <property type="molecule type" value="Genomic_DNA"/>
</dbReference>
<comment type="similarity">
    <text evidence="5">Belongs to the class I-like SAM-binding methyltransferase superfamily. RsmB/NOP family.</text>
</comment>
<feature type="binding site" evidence="5">
    <location>
        <position position="356"/>
    </location>
    <ligand>
        <name>S-adenosyl-L-methionine</name>
        <dbReference type="ChEBI" id="CHEBI:59789"/>
    </ligand>
</feature>
<dbReference type="Proteomes" id="UP000502608">
    <property type="component" value="Chromosome"/>
</dbReference>
<feature type="active site" description="Nucleophile" evidence="5">
    <location>
        <position position="409"/>
    </location>
</feature>
<keyword evidence="3 5" id="KW-0949">S-adenosyl-L-methionine</keyword>
<dbReference type="AlphaFoldDB" id="A0A6G9QHX7"/>
<dbReference type="PANTHER" id="PTHR22807">
    <property type="entry name" value="NOP2 YEAST -RELATED NOL1/NOP2/FMU SUN DOMAIN-CONTAINING"/>
    <property type="match status" value="1"/>
</dbReference>
<evidence type="ECO:0000256" key="5">
    <source>
        <dbReference type="PROSITE-ProRule" id="PRU01023"/>
    </source>
</evidence>
<comment type="caution">
    <text evidence="5">Lacks conserved residue(s) required for the propagation of feature annotation.</text>
</comment>
<organism evidence="7 8">
    <name type="scientific">Shewanella aestuarii</name>
    <dbReference type="NCBI Taxonomy" id="1028752"/>
    <lineage>
        <taxon>Bacteria</taxon>
        <taxon>Pseudomonadati</taxon>
        <taxon>Pseudomonadota</taxon>
        <taxon>Gammaproteobacteria</taxon>
        <taxon>Alteromonadales</taxon>
        <taxon>Shewanellaceae</taxon>
        <taxon>Shewanella</taxon>
    </lineage>
</organism>
<dbReference type="Pfam" id="PF01189">
    <property type="entry name" value="Methyltr_RsmB-F"/>
    <property type="match status" value="1"/>
</dbReference>
<evidence type="ECO:0000256" key="2">
    <source>
        <dbReference type="ARBA" id="ARBA00022679"/>
    </source>
</evidence>
<keyword evidence="4 5" id="KW-0694">RNA-binding</keyword>
<dbReference type="Gene3D" id="3.40.50.150">
    <property type="entry name" value="Vaccinia Virus protein VP39"/>
    <property type="match status" value="1"/>
</dbReference>
<keyword evidence="1 5" id="KW-0489">Methyltransferase</keyword>
<dbReference type="GO" id="GO:0009383">
    <property type="term" value="F:rRNA (cytosine-C5-)-methyltransferase activity"/>
    <property type="evidence" value="ECO:0007669"/>
    <property type="project" value="TreeGrafter"/>
</dbReference>
<dbReference type="KEGG" id="saes:HBH39_05420"/>
<accession>A0A6G9QHX7</accession>
<dbReference type="InterPro" id="IPR049560">
    <property type="entry name" value="MeTrfase_RsmB-F_NOP2_cat"/>
</dbReference>
<dbReference type="GO" id="GO:0070475">
    <property type="term" value="P:rRNA base methylation"/>
    <property type="evidence" value="ECO:0007669"/>
    <property type="project" value="TreeGrafter"/>
</dbReference>
<evidence type="ECO:0000313" key="7">
    <source>
        <dbReference type="EMBL" id="QIR14008.1"/>
    </source>
</evidence>
<evidence type="ECO:0000259" key="6">
    <source>
        <dbReference type="PROSITE" id="PS51686"/>
    </source>
</evidence>
<sequence>MVECSFTFLRAIPLISMTDNQFSFHFVANSGAEKRAISYASTIYNLFDTVLSNKQPADRVIGQYFKEHKKHGSKDRRVIRESLFGLFRWWGWIQHIGNYQSPATFLQMLTIAAQLESHTWHDIRAAWLEFSDISNNAEININMLLAQSQTQDNDDVTSKLAQFHSISSLTNVTIDQLLPDWFWLHCQVAPTDKQSFIQAMTSRPPIWARAQNRSTQEVIARLKQADIEATPSKYFSDTLNLGYNSINLNQVAAYTSGEIEIQDLASQVIGQTCHPQANSLWWDACSGAGGKSLQLYSLMQQAGAEGRIVASDIRRHALTELQKRAKRAGFKRIEVAPWQGDVLPVASNYFDGVLVDAPCSCTGTWRRNPDMRWIDEVNAISDKPALQLAILSRSAAAVKPLGELVYATCSLASVENEGVVNAFLQANPHFELETITHPFTQTQHSMLTVWPQQANSDGMFVAKMRRVK</sequence>
<keyword evidence="8" id="KW-1185">Reference proteome</keyword>